<reference evidence="1 2" key="1">
    <citation type="submission" date="2020-01" db="EMBL/GenBank/DDBJ databases">
        <authorList>
            <person name="Chen S."/>
        </authorList>
    </citation>
    <scope>NUCLEOTIDE SEQUENCE [LARGE SCALE GENOMIC DNA]</scope>
    <source>
        <strain evidence="1 2">GS-10</strain>
    </source>
</reference>
<keyword evidence="1" id="KW-0378">Hydrolase</keyword>
<keyword evidence="1" id="KW-0645">Protease</keyword>
<dbReference type="AlphaFoldDB" id="A0A6L8LMG3"/>
<evidence type="ECO:0000313" key="1">
    <source>
        <dbReference type="EMBL" id="MYM57214.1"/>
    </source>
</evidence>
<dbReference type="InterPro" id="IPR023430">
    <property type="entry name" value="Pept_HybD-like_dom_sf"/>
</dbReference>
<gene>
    <name evidence="1" type="ORF">GR167_17995</name>
</gene>
<dbReference type="PANTHER" id="PTHR30302">
    <property type="entry name" value="HYDROGENASE 1 MATURATION PROTEASE"/>
    <property type="match status" value="1"/>
</dbReference>
<dbReference type="PANTHER" id="PTHR30302:SF5">
    <property type="entry name" value="SLR1876 PROTEIN"/>
    <property type="match status" value="1"/>
</dbReference>
<organism evidence="1 2">
    <name type="scientific">Thalassovita mangrovi</name>
    <dbReference type="NCBI Taxonomy" id="2692236"/>
    <lineage>
        <taxon>Bacteria</taxon>
        <taxon>Pseudomonadati</taxon>
        <taxon>Pseudomonadota</taxon>
        <taxon>Alphaproteobacteria</taxon>
        <taxon>Rhodobacterales</taxon>
        <taxon>Roseobacteraceae</taxon>
        <taxon>Thalassovita</taxon>
    </lineage>
</organism>
<dbReference type="EMBL" id="WWEN01000010">
    <property type="protein sequence ID" value="MYM57214.1"/>
    <property type="molecule type" value="Genomic_DNA"/>
</dbReference>
<dbReference type="GO" id="GO:0008047">
    <property type="term" value="F:enzyme activator activity"/>
    <property type="evidence" value="ECO:0007669"/>
    <property type="project" value="InterPro"/>
</dbReference>
<keyword evidence="2" id="KW-1185">Reference proteome</keyword>
<dbReference type="Proteomes" id="UP000479043">
    <property type="component" value="Unassembled WGS sequence"/>
</dbReference>
<dbReference type="GO" id="GO:0004175">
    <property type="term" value="F:endopeptidase activity"/>
    <property type="evidence" value="ECO:0007669"/>
    <property type="project" value="TreeGrafter"/>
</dbReference>
<comment type="caution">
    <text evidence="1">The sequence shown here is derived from an EMBL/GenBank/DDBJ whole genome shotgun (WGS) entry which is preliminary data.</text>
</comment>
<name>A0A6L8LMG3_9RHOB</name>
<dbReference type="NCBIfam" id="TIGR00072">
    <property type="entry name" value="hydrog_prot"/>
    <property type="match status" value="1"/>
</dbReference>
<dbReference type="GO" id="GO:0016485">
    <property type="term" value="P:protein processing"/>
    <property type="evidence" value="ECO:0007669"/>
    <property type="project" value="TreeGrafter"/>
</dbReference>
<dbReference type="Gene3D" id="3.40.50.1450">
    <property type="entry name" value="HybD-like"/>
    <property type="match status" value="1"/>
</dbReference>
<dbReference type="InterPro" id="IPR000671">
    <property type="entry name" value="Peptidase_A31"/>
</dbReference>
<accession>A0A6L8LMG3</accession>
<dbReference type="RefSeq" id="WP_160975126.1">
    <property type="nucleotide sequence ID" value="NZ_WWEN01000010.1"/>
</dbReference>
<dbReference type="SUPFAM" id="SSF53163">
    <property type="entry name" value="HybD-like"/>
    <property type="match status" value="1"/>
</dbReference>
<dbReference type="CDD" id="cd06066">
    <property type="entry name" value="H2MP_NAD-link-bidir"/>
    <property type="match status" value="1"/>
</dbReference>
<protein>
    <submittedName>
        <fullName evidence="1">Hydrogenase maturation protease</fullName>
    </submittedName>
</protein>
<proteinExistence type="predicted"/>
<sequence>MLLIGYGNPGRGDDGLGPAFAERIERAGLPGVTVMVDYQLTVEHAFDVAGAGQVVFADALIGGAGAFRFTEAAPATDADITSHSLSPEAVLTLARTLYDAAPEAHVMGITGQDFGEVREGLSDPAQGNLDRAVEFFLDWAKDRR</sequence>
<evidence type="ECO:0000313" key="2">
    <source>
        <dbReference type="Proteomes" id="UP000479043"/>
    </source>
</evidence>